<dbReference type="Proteomes" id="UP001165120">
    <property type="component" value="Unassembled WGS sequence"/>
</dbReference>
<gene>
    <name evidence="2" type="ORF">Cboi02_000699700</name>
</gene>
<accession>A0A9W6T9Y8</accession>
<comment type="caution">
    <text evidence="2">The sequence shown here is derived from an EMBL/GenBank/DDBJ whole genome shotgun (WGS) entry which is preliminary data.</text>
</comment>
<keyword evidence="3" id="KW-1185">Reference proteome</keyword>
<name>A0A9W6T9Y8_CANBO</name>
<sequence>MLENRADNSNNEKINSSIQQENNKLREKLSVLDKYSSIENQRDALREELRALKNKNEMDHKIQQNKISSLEQTITTLKNWNEELSKKLNPDGYSYSSDSQTRV</sequence>
<reference evidence="2" key="1">
    <citation type="submission" date="2023-04" db="EMBL/GenBank/DDBJ databases">
        <title>Candida boidinii NBRC 10035.</title>
        <authorList>
            <person name="Ichikawa N."/>
            <person name="Sato H."/>
            <person name="Tonouchi N."/>
        </authorList>
    </citation>
    <scope>NUCLEOTIDE SEQUENCE</scope>
    <source>
        <strain evidence="2">NBRC 10035</strain>
    </source>
</reference>
<dbReference type="EMBL" id="BSXN01008114">
    <property type="protein sequence ID" value="GME85769.1"/>
    <property type="molecule type" value="Genomic_DNA"/>
</dbReference>
<evidence type="ECO:0000313" key="2">
    <source>
        <dbReference type="EMBL" id="GME85769.1"/>
    </source>
</evidence>
<proteinExistence type="predicted"/>
<dbReference type="AlphaFoldDB" id="A0A9W6T9Y8"/>
<feature type="compositionally biased region" description="Polar residues" evidence="1">
    <location>
        <begin position="7"/>
        <end position="22"/>
    </location>
</feature>
<organism evidence="2 3">
    <name type="scientific">Candida boidinii</name>
    <name type="common">Yeast</name>
    <dbReference type="NCBI Taxonomy" id="5477"/>
    <lineage>
        <taxon>Eukaryota</taxon>
        <taxon>Fungi</taxon>
        <taxon>Dikarya</taxon>
        <taxon>Ascomycota</taxon>
        <taxon>Saccharomycotina</taxon>
        <taxon>Pichiomycetes</taxon>
        <taxon>Pichiales</taxon>
        <taxon>Pichiaceae</taxon>
        <taxon>Ogataea</taxon>
        <taxon>Ogataea/Candida clade</taxon>
    </lineage>
</organism>
<protein>
    <submittedName>
        <fullName evidence="2">Unnamed protein product</fullName>
    </submittedName>
</protein>
<evidence type="ECO:0000313" key="3">
    <source>
        <dbReference type="Proteomes" id="UP001165120"/>
    </source>
</evidence>
<feature type="region of interest" description="Disordered" evidence="1">
    <location>
        <begin position="1"/>
        <end position="22"/>
    </location>
</feature>
<evidence type="ECO:0000256" key="1">
    <source>
        <dbReference type="SAM" id="MobiDB-lite"/>
    </source>
</evidence>